<dbReference type="Proteomes" id="UP001209570">
    <property type="component" value="Unassembled WGS sequence"/>
</dbReference>
<keyword evidence="3" id="KW-1185">Reference proteome</keyword>
<evidence type="ECO:0000256" key="1">
    <source>
        <dbReference type="SAM" id="MobiDB-lite"/>
    </source>
</evidence>
<reference evidence="2" key="1">
    <citation type="submission" date="2021-12" db="EMBL/GenBank/DDBJ databases">
        <title>Prjna785345.</title>
        <authorList>
            <person name="Rujirawat T."/>
            <person name="Krajaejun T."/>
        </authorList>
    </citation>
    <scope>NUCLEOTIDE SEQUENCE</scope>
    <source>
        <strain evidence="2">Pi057C3</strain>
    </source>
</reference>
<organism evidence="2 3">
    <name type="scientific">Pythium insidiosum</name>
    <name type="common">Pythiosis disease agent</name>
    <dbReference type="NCBI Taxonomy" id="114742"/>
    <lineage>
        <taxon>Eukaryota</taxon>
        <taxon>Sar</taxon>
        <taxon>Stramenopiles</taxon>
        <taxon>Oomycota</taxon>
        <taxon>Peronosporomycetes</taxon>
        <taxon>Pythiales</taxon>
        <taxon>Pythiaceae</taxon>
        <taxon>Pythium</taxon>
    </lineage>
</organism>
<accession>A0AAD5L8D7</accession>
<name>A0AAD5L8D7_PYTIN</name>
<gene>
    <name evidence="2" type="ORF">P43SY_010220</name>
</gene>
<sequence length="180" mass="19221">MSPNATTTVIRAHHCDVPARAPANAHTSTSTSTNPITNTLTYTAAVCLVETAQEERVAAIADFRRSTPSLLEIEQEAIKLGARIECIIQRLGDALVSVVAAKALLDERDVERRCSRNEVSELHSDVNTNVNADVNTNVNADADADADADSADTSAHPVDAVSPTNGIVQADAQAQCRRYR</sequence>
<feature type="region of interest" description="Disordered" evidence="1">
    <location>
        <begin position="144"/>
        <end position="167"/>
    </location>
</feature>
<evidence type="ECO:0000313" key="3">
    <source>
        <dbReference type="Proteomes" id="UP001209570"/>
    </source>
</evidence>
<comment type="caution">
    <text evidence="2">The sequence shown here is derived from an EMBL/GenBank/DDBJ whole genome shotgun (WGS) entry which is preliminary data.</text>
</comment>
<dbReference type="EMBL" id="JAKCXM010001828">
    <property type="protein sequence ID" value="KAJ0390628.1"/>
    <property type="molecule type" value="Genomic_DNA"/>
</dbReference>
<proteinExistence type="predicted"/>
<protein>
    <submittedName>
        <fullName evidence="2">Uncharacterized protein</fullName>
    </submittedName>
</protein>
<dbReference type="AlphaFoldDB" id="A0AAD5L8D7"/>
<evidence type="ECO:0000313" key="2">
    <source>
        <dbReference type="EMBL" id="KAJ0390628.1"/>
    </source>
</evidence>